<organism evidence="5 6">
    <name type="scientific">Acinetobacter oleivorans</name>
    <dbReference type="NCBI Taxonomy" id="1148157"/>
    <lineage>
        <taxon>Bacteria</taxon>
        <taxon>Pseudomonadati</taxon>
        <taxon>Pseudomonadota</taxon>
        <taxon>Gammaproteobacteria</taxon>
        <taxon>Moraxellales</taxon>
        <taxon>Moraxellaceae</taxon>
        <taxon>Acinetobacter</taxon>
    </lineage>
</organism>
<comment type="cofactor">
    <cofactor evidence="1">
        <name>FMN</name>
        <dbReference type="ChEBI" id="CHEBI:58210"/>
    </cofactor>
</comment>
<dbReference type="InterPro" id="IPR012349">
    <property type="entry name" value="Split_barrel_FMN-bd"/>
</dbReference>
<evidence type="ECO:0000256" key="2">
    <source>
        <dbReference type="ARBA" id="ARBA00022630"/>
    </source>
</evidence>
<accession>A0A0B2UCD3</accession>
<gene>
    <name evidence="5" type="ORF">DH17_15275</name>
</gene>
<dbReference type="Proteomes" id="UP000031012">
    <property type="component" value="Unassembled WGS sequence"/>
</dbReference>
<evidence type="ECO:0000313" key="5">
    <source>
        <dbReference type="EMBL" id="KHN66904.1"/>
    </source>
</evidence>
<dbReference type="AlphaFoldDB" id="A0A0B2UCD3"/>
<comment type="similarity">
    <text evidence="3">Belongs to the flavoredoxin family.</text>
</comment>
<dbReference type="PANTHER" id="PTHR43567:SF1">
    <property type="entry name" value="FLAVOREDOXIN"/>
    <property type="match status" value="1"/>
</dbReference>
<dbReference type="Pfam" id="PF01613">
    <property type="entry name" value="Flavin_Reduct"/>
    <property type="match status" value="1"/>
</dbReference>
<dbReference type="EMBL" id="JHQK01000006">
    <property type="protein sequence ID" value="KHN66904.1"/>
    <property type="molecule type" value="Genomic_DNA"/>
</dbReference>
<dbReference type="PANTHER" id="PTHR43567">
    <property type="entry name" value="FLAVOREDOXIN-RELATED-RELATED"/>
    <property type="match status" value="1"/>
</dbReference>
<keyword evidence="2" id="KW-0285">Flavoprotein</keyword>
<dbReference type="GO" id="GO:0016646">
    <property type="term" value="F:oxidoreductase activity, acting on the CH-NH group of donors, NAD or NADP as acceptor"/>
    <property type="evidence" value="ECO:0007669"/>
    <property type="project" value="UniProtKB-ARBA"/>
</dbReference>
<dbReference type="Gene3D" id="2.30.110.10">
    <property type="entry name" value="Electron Transport, Fmn-binding Protein, Chain A"/>
    <property type="match status" value="1"/>
</dbReference>
<proteinExistence type="inferred from homology"/>
<sequence>MEHNMAIQSVPLEKAYRLLNHGPTVLVSAKHQSTENVMAASWACALEFSPAKVTVVLDKMTFTRSLVEQSGWFALQVPVVQQAQIVVDVGSESLKDHPNKLNEFGVRLFYQDGFQTPLVEGCVAWLMCKLIPEQHNQEAHDLFIGEVVSAWADDRVFKDGHWQFDDVPTELKTLHYIAGGQFYVIGQGLKVNKGP</sequence>
<protein>
    <submittedName>
        <fullName evidence="5">Flavin reductase</fullName>
    </submittedName>
</protein>
<dbReference type="SMART" id="SM00903">
    <property type="entry name" value="Flavin_Reduct"/>
    <property type="match status" value="1"/>
</dbReference>
<dbReference type="InterPro" id="IPR002563">
    <property type="entry name" value="Flavin_Rdtase-like_dom"/>
</dbReference>
<feature type="domain" description="Flavin reductase like" evidence="4">
    <location>
        <begin position="17"/>
        <end position="159"/>
    </location>
</feature>
<dbReference type="GO" id="GO:0010181">
    <property type="term" value="F:FMN binding"/>
    <property type="evidence" value="ECO:0007669"/>
    <property type="project" value="InterPro"/>
</dbReference>
<name>A0A0B2UCD3_9GAMM</name>
<comment type="caution">
    <text evidence="5">The sequence shown here is derived from an EMBL/GenBank/DDBJ whole genome shotgun (WGS) entry which is preliminary data.</text>
</comment>
<evidence type="ECO:0000256" key="1">
    <source>
        <dbReference type="ARBA" id="ARBA00001917"/>
    </source>
</evidence>
<evidence type="ECO:0000259" key="4">
    <source>
        <dbReference type="SMART" id="SM00903"/>
    </source>
</evidence>
<dbReference type="InterPro" id="IPR052174">
    <property type="entry name" value="Flavoredoxin"/>
</dbReference>
<dbReference type="SUPFAM" id="SSF50475">
    <property type="entry name" value="FMN-binding split barrel"/>
    <property type="match status" value="1"/>
</dbReference>
<reference evidence="5 6" key="1">
    <citation type="submission" date="2014-03" db="EMBL/GenBank/DDBJ databases">
        <title>Genome sequence of the diesel-degrader and plant-growth promoter Acinetobacter oleivorans PF-1 isolated from the roots of poplar tree.</title>
        <authorList>
            <person name="Gkorezis P."/>
            <person name="van Hamme J."/>
            <person name="Rineau F."/>
            <person name="Vangronsveld J."/>
            <person name="Francetti A."/>
        </authorList>
    </citation>
    <scope>NUCLEOTIDE SEQUENCE [LARGE SCALE GENOMIC DNA]</scope>
    <source>
        <strain evidence="5 6">PF1</strain>
    </source>
</reference>
<evidence type="ECO:0000256" key="3">
    <source>
        <dbReference type="ARBA" id="ARBA00038054"/>
    </source>
</evidence>
<evidence type="ECO:0000313" key="6">
    <source>
        <dbReference type="Proteomes" id="UP000031012"/>
    </source>
</evidence>